<feature type="transmembrane region" description="Helical" evidence="1">
    <location>
        <begin position="59"/>
        <end position="78"/>
    </location>
</feature>
<dbReference type="EMBL" id="JAHVJA010000022">
    <property type="protein sequence ID" value="MBY6142237.1"/>
    <property type="molecule type" value="Genomic_DNA"/>
</dbReference>
<feature type="transmembrane region" description="Helical" evidence="1">
    <location>
        <begin position="150"/>
        <end position="172"/>
    </location>
</feature>
<feature type="transmembrane region" description="Helical" evidence="1">
    <location>
        <begin position="84"/>
        <end position="105"/>
    </location>
</feature>
<keyword evidence="1" id="KW-0472">Membrane</keyword>
<evidence type="ECO:0000256" key="1">
    <source>
        <dbReference type="SAM" id="Phobius"/>
    </source>
</evidence>
<feature type="transmembrane region" description="Helical" evidence="1">
    <location>
        <begin position="193"/>
        <end position="212"/>
    </location>
</feature>
<dbReference type="InterPro" id="IPR012429">
    <property type="entry name" value="HGSNAT_cat"/>
</dbReference>
<evidence type="ECO:0000313" key="3">
    <source>
        <dbReference type="EMBL" id="MBY6142237.1"/>
    </source>
</evidence>
<feature type="transmembrane region" description="Helical" evidence="1">
    <location>
        <begin position="28"/>
        <end position="47"/>
    </location>
</feature>
<keyword evidence="1" id="KW-0812">Transmembrane</keyword>
<dbReference type="Pfam" id="PF07786">
    <property type="entry name" value="HGSNAT_cat"/>
    <property type="match status" value="1"/>
</dbReference>
<feature type="transmembrane region" description="Helical" evidence="1">
    <location>
        <begin position="112"/>
        <end position="130"/>
    </location>
</feature>
<protein>
    <submittedName>
        <fullName evidence="3">DUF1624 domain-containing protein</fullName>
    </submittedName>
</protein>
<accession>A0ABS7NN48</accession>
<feature type="domain" description="Heparan-alpha-glucosaminide N-acetyltransferase catalytic" evidence="2">
    <location>
        <begin position="1"/>
        <end position="202"/>
    </location>
</feature>
<gene>
    <name evidence="3" type="ORF">KUV26_22655</name>
</gene>
<evidence type="ECO:0000313" key="4">
    <source>
        <dbReference type="Proteomes" id="UP000766629"/>
    </source>
</evidence>
<sequence>MVIFHFARDMEMFGLAAPGSTLTGGWAVTARITAGSFLFLSGVSLSLAHKDRIQWRAFARRNAVLALAALLVTIATFAAMPDSFVYFGILHAILAASIIGLAFVGRPAGIPITAAAAVATVWVFYGRSLPLPPWLGWTGLAMSPRPALDLIPIVPWLAPAFLGIGLGKLLNLRKQSRQAGLPVRLLCWLGRKSLIIYLLHQPLLIGVIWGLSRLHSG</sequence>
<name>A0ABS7NN48_9RHOB</name>
<comment type="caution">
    <text evidence="3">The sequence shown here is derived from an EMBL/GenBank/DDBJ whole genome shotgun (WGS) entry which is preliminary data.</text>
</comment>
<reference evidence="3 4" key="1">
    <citation type="submission" date="2021-06" db="EMBL/GenBank/DDBJ databases">
        <title>50 bacteria genomes isolated from Dapeng, Shenzhen, China.</title>
        <authorList>
            <person name="Zheng W."/>
            <person name="Yu S."/>
            <person name="Huang Y."/>
        </authorList>
    </citation>
    <scope>NUCLEOTIDE SEQUENCE [LARGE SCALE GENOMIC DNA]</scope>
    <source>
        <strain evidence="3 4">DP1N14-2</strain>
    </source>
</reference>
<evidence type="ECO:0000259" key="2">
    <source>
        <dbReference type="Pfam" id="PF07786"/>
    </source>
</evidence>
<proteinExistence type="predicted"/>
<dbReference type="Proteomes" id="UP000766629">
    <property type="component" value="Unassembled WGS sequence"/>
</dbReference>
<keyword evidence="4" id="KW-1185">Reference proteome</keyword>
<organism evidence="3 4">
    <name type="scientific">Leisingera daeponensis</name>
    <dbReference type="NCBI Taxonomy" id="405746"/>
    <lineage>
        <taxon>Bacteria</taxon>
        <taxon>Pseudomonadati</taxon>
        <taxon>Pseudomonadota</taxon>
        <taxon>Alphaproteobacteria</taxon>
        <taxon>Rhodobacterales</taxon>
        <taxon>Roseobacteraceae</taxon>
        <taxon>Leisingera</taxon>
    </lineage>
</organism>
<keyword evidence="1" id="KW-1133">Transmembrane helix</keyword>